<dbReference type="GO" id="GO:0008270">
    <property type="term" value="F:zinc ion binding"/>
    <property type="evidence" value="ECO:0007669"/>
    <property type="project" value="UniProtKB-KW"/>
</dbReference>
<sequence>MVLTTCDNGLEIKPRTALIIDAGLLWNYRNKTGEKVDNKNGVRVLLEKLQRKKQYKFEHTHYVDAEPPQNEEGMRSVFETRIRTAMELGISTSKARCKMLKYWSKGTEFSRLVQADADAKIVTKIMSLVAMNQLDELCLVTGDGDFEDCLNYVRNTAHKRITLASFRLPLSPLIRQHAHECCYLEDWWEDLKYTPEGGQTYPSRDSGFGRSKSLSPVRDFPTAAQGGHAQHVGRVPAQVEPAAVHGGGSILGEAVPTVEEVKRALVHYLSLQAGTMTAADIGKFYAAQGPLRGDLFKRVLKGVGAGKLKDFCSQYASDLEYTADESAPGKARVSLRITSRATSNGDRTSQAKVHDGGGSSDAGMRNTKAEARPSSGGTIPGELLRTDNSKTALCKFFMLGPKGCLQGSRCPFAHGAEELRHRPTDAHNSPQDESPQDESSPSSAMMTPPSDAEGGPSLVPQSHLQSEPLNTRGCQQNVGKAIEGMGSSNTRVQQAPMVQTDYANYKHIQDSSFVAVKPCSELTTKTKMCQFYSSPFGCRNGARCTYAHSVHELRRPSLDCTLETKWSKSSFQLQDPLVSQISGF</sequence>
<feature type="region of interest" description="Disordered" evidence="5">
    <location>
        <begin position="422"/>
        <end position="471"/>
    </location>
</feature>
<gene>
    <name evidence="7" type="ORF">CYMTET_18074</name>
</gene>
<comment type="caution">
    <text evidence="7">The sequence shown here is derived from an EMBL/GenBank/DDBJ whole genome shotgun (WGS) entry which is preliminary data.</text>
</comment>
<feature type="zinc finger region" description="C3H1-type" evidence="4">
    <location>
        <begin position="388"/>
        <end position="417"/>
    </location>
</feature>
<feature type="compositionally biased region" description="Polar residues" evidence="5">
    <location>
        <begin position="459"/>
        <end position="471"/>
    </location>
</feature>
<evidence type="ECO:0000256" key="3">
    <source>
        <dbReference type="ARBA" id="ARBA00022833"/>
    </source>
</evidence>
<feature type="compositionally biased region" description="Polar residues" evidence="5">
    <location>
        <begin position="338"/>
        <end position="351"/>
    </location>
</feature>
<dbReference type="Pfam" id="PF01936">
    <property type="entry name" value="NYN"/>
    <property type="match status" value="1"/>
</dbReference>
<accession>A0AAE0L6M6</accession>
<feature type="region of interest" description="Disordered" evidence="5">
    <location>
        <begin position="338"/>
        <end position="384"/>
    </location>
</feature>
<keyword evidence="2 4" id="KW-0863">Zinc-finger</keyword>
<reference evidence="7 8" key="1">
    <citation type="journal article" date="2015" name="Genome Biol. Evol.">
        <title>Comparative Genomics of a Bacterivorous Green Alga Reveals Evolutionary Causalities and Consequences of Phago-Mixotrophic Mode of Nutrition.</title>
        <authorList>
            <person name="Burns J.A."/>
            <person name="Paasch A."/>
            <person name="Narechania A."/>
            <person name="Kim E."/>
        </authorList>
    </citation>
    <scope>NUCLEOTIDE SEQUENCE [LARGE SCALE GENOMIC DNA]</scope>
    <source>
        <strain evidence="7 8">PLY_AMNH</strain>
    </source>
</reference>
<evidence type="ECO:0000313" key="7">
    <source>
        <dbReference type="EMBL" id="KAK3273694.1"/>
    </source>
</evidence>
<dbReference type="PROSITE" id="PS50103">
    <property type="entry name" value="ZF_C3H1"/>
    <property type="match status" value="2"/>
</dbReference>
<dbReference type="Gene3D" id="4.10.1000.10">
    <property type="entry name" value="Zinc finger, CCCH-type"/>
    <property type="match status" value="2"/>
</dbReference>
<keyword evidence="1 4" id="KW-0479">Metal-binding</keyword>
<evidence type="ECO:0000256" key="2">
    <source>
        <dbReference type="ARBA" id="ARBA00022771"/>
    </source>
</evidence>
<dbReference type="Gene3D" id="3.40.50.1010">
    <property type="entry name" value="5'-nuclease"/>
    <property type="match status" value="1"/>
</dbReference>
<dbReference type="Proteomes" id="UP001190700">
    <property type="component" value="Unassembled WGS sequence"/>
</dbReference>
<proteinExistence type="predicted"/>
<evidence type="ECO:0000256" key="4">
    <source>
        <dbReference type="PROSITE-ProRule" id="PRU00723"/>
    </source>
</evidence>
<dbReference type="InterPro" id="IPR000571">
    <property type="entry name" value="Znf_CCCH"/>
</dbReference>
<dbReference type="EMBL" id="LGRX02008319">
    <property type="protein sequence ID" value="KAK3273694.1"/>
    <property type="molecule type" value="Genomic_DNA"/>
</dbReference>
<feature type="zinc finger region" description="C3H1-type" evidence="4">
    <location>
        <begin position="523"/>
        <end position="551"/>
    </location>
</feature>
<dbReference type="SUPFAM" id="SSF90229">
    <property type="entry name" value="CCCH zinc finger"/>
    <property type="match status" value="2"/>
</dbReference>
<feature type="domain" description="C3H1-type" evidence="6">
    <location>
        <begin position="523"/>
        <end position="551"/>
    </location>
</feature>
<dbReference type="InterPro" id="IPR021139">
    <property type="entry name" value="NYN"/>
</dbReference>
<keyword evidence="3 4" id="KW-0862">Zinc</keyword>
<evidence type="ECO:0000313" key="8">
    <source>
        <dbReference type="Proteomes" id="UP001190700"/>
    </source>
</evidence>
<name>A0AAE0L6M6_9CHLO</name>
<dbReference type="GO" id="GO:0004540">
    <property type="term" value="F:RNA nuclease activity"/>
    <property type="evidence" value="ECO:0007669"/>
    <property type="project" value="InterPro"/>
</dbReference>
<protein>
    <recommendedName>
        <fullName evidence="6">C3H1-type domain-containing protein</fullName>
    </recommendedName>
</protein>
<feature type="domain" description="C3H1-type" evidence="6">
    <location>
        <begin position="388"/>
        <end position="417"/>
    </location>
</feature>
<evidence type="ECO:0000256" key="1">
    <source>
        <dbReference type="ARBA" id="ARBA00022723"/>
    </source>
</evidence>
<evidence type="ECO:0000256" key="5">
    <source>
        <dbReference type="SAM" id="MobiDB-lite"/>
    </source>
</evidence>
<keyword evidence="8" id="KW-1185">Reference proteome</keyword>
<organism evidence="7 8">
    <name type="scientific">Cymbomonas tetramitiformis</name>
    <dbReference type="NCBI Taxonomy" id="36881"/>
    <lineage>
        <taxon>Eukaryota</taxon>
        <taxon>Viridiplantae</taxon>
        <taxon>Chlorophyta</taxon>
        <taxon>Pyramimonadophyceae</taxon>
        <taxon>Pyramimonadales</taxon>
        <taxon>Pyramimonadaceae</taxon>
        <taxon>Cymbomonas</taxon>
    </lineage>
</organism>
<evidence type="ECO:0000259" key="6">
    <source>
        <dbReference type="PROSITE" id="PS50103"/>
    </source>
</evidence>
<dbReference type="InterPro" id="IPR036855">
    <property type="entry name" value="Znf_CCCH_sf"/>
</dbReference>
<dbReference type="AlphaFoldDB" id="A0AAE0L6M6"/>
<feature type="compositionally biased region" description="Low complexity" evidence="5">
    <location>
        <begin position="429"/>
        <end position="450"/>
    </location>
</feature>
<dbReference type="SMART" id="SM00356">
    <property type="entry name" value="ZnF_C3H1"/>
    <property type="match status" value="2"/>
</dbReference>